<organism evidence="2 3">
    <name type="scientific">Durusdinium trenchii</name>
    <dbReference type="NCBI Taxonomy" id="1381693"/>
    <lineage>
        <taxon>Eukaryota</taxon>
        <taxon>Sar</taxon>
        <taxon>Alveolata</taxon>
        <taxon>Dinophyceae</taxon>
        <taxon>Suessiales</taxon>
        <taxon>Symbiodiniaceae</taxon>
        <taxon>Durusdinium</taxon>
    </lineage>
</organism>
<feature type="region of interest" description="Disordered" evidence="1">
    <location>
        <begin position="220"/>
        <end position="305"/>
    </location>
</feature>
<comment type="caution">
    <text evidence="2">The sequence shown here is derived from an EMBL/GenBank/DDBJ whole genome shotgun (WGS) entry which is preliminary data.</text>
</comment>
<sequence length="1540" mass="170637">MKGKLQDWALSVQAFAKAKNKEEKKAVFLEAWFTKFKLPSLVGESNGCSSTSSSSKSVSAEKSEKLSKVLHFQPQVNSKEVGPEEPKLYAKILILQEEWLEAIRTKGKTLELRKSVIESKGEVMYLAVQDTIRARCKVLEPITICTPEEFSILRPAHLCGTPPYTFPFYGHLLSEVQFLFPKKFNKLDSCIGRSLYRPVGFSEEKIASMEAGIAAAEEASKKAKSKEKDPGDQKAKEGNKSSKKPKAGKEIKECGEATKDLKAKGKKSGSSPGAAEEIKKSGGQPEAESKEKPPKGSSKPKKESSRLLNLAQPNLLQGSAIEVVNSKNHLQPGNDRLQNKLDFLKRKDKHVDINISGGVLAHLNNIAFAKAADMITVSYFLGGMDEKKSVIHVKGCWCPNVLKEEGPYKPMWDDDELQTLCTQKGDIVVGCCLVKPCLEDETRFCQEEFQFTKAHQEACFSSFFTGVVGKDKRASFYRLTEIGLEAGPGEQNACSQEQVIQLEPHVHWTGQPSLYYAVDGVGGQSSTSKIAEAARQDIVKTSAPKKGPLKRLAEQVERRGLPVACHDAEAVSRLQESSKQVGAFAQFLCERMQDFGQQKISKEEFDQSLEDLPFARIELQKAQILAFPTDIPSAAKLLSDAHKIQNHLDVRAVKRRTNQGHSLDGAKWKRKASSQASSTTSKSRRVEPSSSPASYPGPSTSASSPNPEADSSDTVGTQAMDGGNLLAAADGQCVPYDEDEPSDHNHGGDPSDEEGEGDAPARKRGGAATRTRVTIYDKMLAIRELDRLVEEGHKHGLEKRVMATFPKIFRNSKGGFKSGMLGRWLHQCDEQGWRHIPWDKLSEADRSAKEMPDWMRIPMGKPARSMQRFKLGKNIPAVVTQQVISYVEKVTTGGDSSKLTAGKLDTKAIKAEAQRLLQAYAEAQKQAADEKGIACPPCKLSVTTKWANKLLQHHGWVRRTPNTFGAYLDYDDERMAKSRKAWEMLRRAQVMNQLAQMQGKRDPRADNVNQSRHSMTIVTSLWGSGEAGPLTLVIPTGFLNNKEQLEIQKKFPDVYVICTNRASHFMTADTVVTFLDSCLADAFAKRRAVLSERYQRDFSNEWGALLADAFSGHHAASQGTDIQRELFQSTAKVLLPDRQPGGWSARGQPCDAVHSLLRRYMGVYNETTLGYRGNLMERATEAPLLMSNGNRHLTISHFDSALAAIYGWRRLSKRKKMIRWAWLSRGMASKEEMAKFSPDSTNPEELTAEMASCEEEAADLEMEEPIEEVYQGPDVNRTTFLWQIEGIPDETQEEWEDGLEWRCLPAHWQAILNTRLAQHRSRVQDTEALYKHRLEKFGESDIKTKNANNKYQAALSGEGSVSVILMLKGSGKEASQEIYKRSVQNDKGTLKVALSNKCDGYKLDVESMTLTTISEPAISRKLRVVSVTGRSSEIQEIRLHLNALSLQTSNVLGAFRSTGSGAAACAAAGSADAPGDDANAEDEGQNEAADEAGCCYEKSSLCYSVTFHDIFIVAFGWKTPVSRCKDFCSFIRKNMHWQIP</sequence>
<feature type="region of interest" description="Disordered" evidence="1">
    <location>
        <begin position="733"/>
        <end position="770"/>
    </location>
</feature>
<feature type="compositionally biased region" description="Low complexity" evidence="1">
    <location>
        <begin position="688"/>
        <end position="705"/>
    </location>
</feature>
<evidence type="ECO:0000313" key="3">
    <source>
        <dbReference type="Proteomes" id="UP001642484"/>
    </source>
</evidence>
<reference evidence="2 3" key="1">
    <citation type="submission" date="2024-02" db="EMBL/GenBank/DDBJ databases">
        <authorList>
            <person name="Chen Y."/>
            <person name="Shah S."/>
            <person name="Dougan E. K."/>
            <person name="Thang M."/>
            <person name="Chan C."/>
        </authorList>
    </citation>
    <scope>NUCLEOTIDE SEQUENCE [LARGE SCALE GENOMIC DNA]</scope>
</reference>
<feature type="compositionally biased region" description="Basic and acidic residues" evidence="1">
    <location>
        <begin position="220"/>
        <end position="240"/>
    </location>
</feature>
<evidence type="ECO:0000256" key="1">
    <source>
        <dbReference type="SAM" id="MobiDB-lite"/>
    </source>
</evidence>
<protein>
    <submittedName>
        <fullName evidence="2">Uncharacterized protein</fullName>
    </submittedName>
</protein>
<accession>A0ABP0KZJ8</accession>
<keyword evidence="3" id="KW-1185">Reference proteome</keyword>
<dbReference type="Proteomes" id="UP001642484">
    <property type="component" value="Unassembled WGS sequence"/>
</dbReference>
<feature type="region of interest" description="Disordered" evidence="1">
    <location>
        <begin position="651"/>
        <end position="720"/>
    </location>
</feature>
<feature type="compositionally biased region" description="Basic and acidic residues" evidence="1">
    <location>
        <begin position="287"/>
        <end position="305"/>
    </location>
</feature>
<proteinExistence type="predicted"/>
<evidence type="ECO:0000313" key="2">
    <source>
        <dbReference type="EMBL" id="CAK9032337.1"/>
    </source>
</evidence>
<feature type="compositionally biased region" description="Basic and acidic residues" evidence="1">
    <location>
        <begin position="247"/>
        <end position="263"/>
    </location>
</feature>
<dbReference type="EMBL" id="CAXAMN010010668">
    <property type="protein sequence ID" value="CAK9032337.1"/>
    <property type="molecule type" value="Genomic_DNA"/>
</dbReference>
<gene>
    <name evidence="2" type="ORF">CCMP2556_LOCUS18646</name>
</gene>
<name>A0ABP0KZJ8_9DINO</name>